<protein>
    <recommendedName>
        <fullName evidence="2">HEAT repeat domain-containing protein</fullName>
    </recommendedName>
</protein>
<sequence length="137" mass="15434">MAQKLTDANSYQRSIGVMLLAENVRWDQTGRMAELLPVYLEVLHDEKPITVRQTIQALAVVGESQPALAASIAEALMKLDITAIRPTMQKSILTDVLNTLIIIRTHCHSELLDAYLNDWLLKGNLDRKLINQLKARM</sequence>
<gene>
    <name evidence="1" type="ORF">SDC9_121276</name>
</gene>
<accession>A0A645CBI9</accession>
<dbReference type="EMBL" id="VSSQ01025865">
    <property type="protein sequence ID" value="MPM74290.1"/>
    <property type="molecule type" value="Genomic_DNA"/>
</dbReference>
<evidence type="ECO:0008006" key="2">
    <source>
        <dbReference type="Google" id="ProtNLM"/>
    </source>
</evidence>
<proteinExistence type="predicted"/>
<organism evidence="1">
    <name type="scientific">bioreactor metagenome</name>
    <dbReference type="NCBI Taxonomy" id="1076179"/>
    <lineage>
        <taxon>unclassified sequences</taxon>
        <taxon>metagenomes</taxon>
        <taxon>ecological metagenomes</taxon>
    </lineage>
</organism>
<dbReference type="AlphaFoldDB" id="A0A645CBI9"/>
<reference evidence="1" key="1">
    <citation type="submission" date="2019-08" db="EMBL/GenBank/DDBJ databases">
        <authorList>
            <person name="Kucharzyk K."/>
            <person name="Murdoch R.W."/>
            <person name="Higgins S."/>
            <person name="Loffler F."/>
        </authorList>
    </citation>
    <scope>NUCLEOTIDE SEQUENCE</scope>
</reference>
<comment type="caution">
    <text evidence="1">The sequence shown here is derived from an EMBL/GenBank/DDBJ whole genome shotgun (WGS) entry which is preliminary data.</text>
</comment>
<evidence type="ECO:0000313" key="1">
    <source>
        <dbReference type="EMBL" id="MPM74290.1"/>
    </source>
</evidence>
<name>A0A645CBI9_9ZZZZ</name>